<dbReference type="PANTHER" id="PTHR10869">
    <property type="entry name" value="PROLYL 4-HYDROXYLASE ALPHA SUBUNIT"/>
    <property type="match status" value="1"/>
</dbReference>
<organism evidence="7">
    <name type="scientific">Cladocopium goreaui</name>
    <dbReference type="NCBI Taxonomy" id="2562237"/>
    <lineage>
        <taxon>Eukaryota</taxon>
        <taxon>Sar</taxon>
        <taxon>Alveolata</taxon>
        <taxon>Dinophyceae</taxon>
        <taxon>Suessiales</taxon>
        <taxon>Symbiodiniaceae</taxon>
        <taxon>Cladocopium</taxon>
    </lineage>
</organism>
<name>A0A9P1DBJ6_9DINO</name>
<feature type="domain" description="Fe2OG dioxygenase" evidence="6">
    <location>
        <begin position="134"/>
        <end position="238"/>
    </location>
</feature>
<keyword evidence="4" id="KW-0560">Oxidoreductase</keyword>
<evidence type="ECO:0000259" key="6">
    <source>
        <dbReference type="PROSITE" id="PS51471"/>
    </source>
</evidence>
<dbReference type="InterPro" id="IPR044862">
    <property type="entry name" value="Pro_4_hyd_alph_FE2OG_OXY"/>
</dbReference>
<sequence>MNCPRFDETLRNASCRAVSGSIPRRTIRAGDGRDLANDGSCQSQLNVEVFRDTPPIVLVKGFATVEDCEKLLNQVDGLPSAPAKASGAAEGFIRRSSSKNLDWEMLHPTDDLRVFKSRMFALTRNLTGYPIPSEASEALNIAAYGIGDEYRAHCDGRCGGSALDRHGERVATSIVYCEVAALGGHTTFTSQHLKVVPQQGDMLVFGYLEDGRLSREVEHSACPVVAGRKWIATQWYRSHGEKLQPQRVLAKPSDEEVWKYPRTLAYDADAWEARFGSRQVSTESGGPAARTNDTALMPNELSSVSHESTCKN</sequence>
<gene>
    <name evidence="7" type="ORF">C1SCF055_LOCUS32355</name>
</gene>
<dbReference type="EMBL" id="CAMXCT030003890">
    <property type="protein sequence ID" value="CAL4794054.1"/>
    <property type="molecule type" value="Genomic_DNA"/>
</dbReference>
<keyword evidence="2" id="KW-0479">Metal-binding</keyword>
<dbReference type="GO" id="GO:0016705">
    <property type="term" value="F:oxidoreductase activity, acting on paired donors, with incorporation or reduction of molecular oxygen"/>
    <property type="evidence" value="ECO:0007669"/>
    <property type="project" value="InterPro"/>
</dbReference>
<dbReference type="InterPro" id="IPR006620">
    <property type="entry name" value="Pro_4_hyd_alph"/>
</dbReference>
<reference evidence="8 9" key="2">
    <citation type="submission" date="2024-05" db="EMBL/GenBank/DDBJ databases">
        <authorList>
            <person name="Chen Y."/>
            <person name="Shah S."/>
            <person name="Dougan E. K."/>
            <person name="Thang M."/>
            <person name="Chan C."/>
        </authorList>
    </citation>
    <scope>NUCLEOTIDE SEQUENCE [LARGE SCALE GENOMIC DNA]</scope>
</reference>
<dbReference type="AlphaFoldDB" id="A0A9P1DBJ6"/>
<evidence type="ECO:0000256" key="2">
    <source>
        <dbReference type="ARBA" id="ARBA00022723"/>
    </source>
</evidence>
<evidence type="ECO:0000256" key="4">
    <source>
        <dbReference type="ARBA" id="ARBA00023002"/>
    </source>
</evidence>
<proteinExistence type="predicted"/>
<protein>
    <submittedName>
        <fullName evidence="8">Probable prolyl 4-hydroxylase 6 (AtP4H6)</fullName>
    </submittedName>
</protein>
<evidence type="ECO:0000256" key="5">
    <source>
        <dbReference type="ARBA" id="ARBA00023004"/>
    </source>
</evidence>
<dbReference type="GO" id="GO:0005506">
    <property type="term" value="F:iron ion binding"/>
    <property type="evidence" value="ECO:0007669"/>
    <property type="project" value="InterPro"/>
</dbReference>
<dbReference type="Proteomes" id="UP001152797">
    <property type="component" value="Unassembled WGS sequence"/>
</dbReference>
<keyword evidence="5" id="KW-0408">Iron</keyword>
<keyword evidence="9" id="KW-1185">Reference proteome</keyword>
<accession>A0A9P1DBJ6</accession>
<dbReference type="OrthoDB" id="439107at2759"/>
<dbReference type="PANTHER" id="PTHR10869:SF246">
    <property type="entry name" value="TRANSMEMBRANE PROLYL 4-HYDROXYLASE"/>
    <property type="match status" value="1"/>
</dbReference>
<comment type="cofactor">
    <cofactor evidence="1">
        <name>L-ascorbate</name>
        <dbReference type="ChEBI" id="CHEBI:38290"/>
    </cofactor>
</comment>
<evidence type="ECO:0000313" key="7">
    <source>
        <dbReference type="EMBL" id="CAI4006742.1"/>
    </source>
</evidence>
<evidence type="ECO:0000256" key="3">
    <source>
        <dbReference type="ARBA" id="ARBA00022964"/>
    </source>
</evidence>
<dbReference type="EMBL" id="CAMXCT020003890">
    <property type="protein sequence ID" value="CAL1160117.1"/>
    <property type="molecule type" value="Genomic_DNA"/>
</dbReference>
<dbReference type="Gene3D" id="2.60.120.620">
    <property type="entry name" value="q2cbj1_9rhob like domain"/>
    <property type="match status" value="1"/>
</dbReference>
<dbReference type="InterPro" id="IPR045054">
    <property type="entry name" value="P4HA-like"/>
</dbReference>
<dbReference type="InterPro" id="IPR005123">
    <property type="entry name" value="Oxoglu/Fe-dep_dioxygenase_dom"/>
</dbReference>
<evidence type="ECO:0000256" key="1">
    <source>
        <dbReference type="ARBA" id="ARBA00001961"/>
    </source>
</evidence>
<dbReference type="SMART" id="SM00702">
    <property type="entry name" value="P4Hc"/>
    <property type="match status" value="1"/>
</dbReference>
<evidence type="ECO:0000313" key="8">
    <source>
        <dbReference type="EMBL" id="CAL4794054.1"/>
    </source>
</evidence>
<comment type="caution">
    <text evidence="7">The sequence shown here is derived from an EMBL/GenBank/DDBJ whole genome shotgun (WGS) entry which is preliminary data.</text>
</comment>
<dbReference type="GO" id="GO:0031418">
    <property type="term" value="F:L-ascorbic acid binding"/>
    <property type="evidence" value="ECO:0007669"/>
    <property type="project" value="InterPro"/>
</dbReference>
<evidence type="ECO:0000313" key="9">
    <source>
        <dbReference type="Proteomes" id="UP001152797"/>
    </source>
</evidence>
<dbReference type="GO" id="GO:0051213">
    <property type="term" value="F:dioxygenase activity"/>
    <property type="evidence" value="ECO:0007669"/>
    <property type="project" value="UniProtKB-KW"/>
</dbReference>
<reference evidence="7" key="1">
    <citation type="submission" date="2022-10" db="EMBL/GenBank/DDBJ databases">
        <authorList>
            <person name="Chen Y."/>
            <person name="Dougan E. K."/>
            <person name="Chan C."/>
            <person name="Rhodes N."/>
            <person name="Thang M."/>
        </authorList>
    </citation>
    <scope>NUCLEOTIDE SEQUENCE</scope>
</reference>
<dbReference type="PROSITE" id="PS51471">
    <property type="entry name" value="FE2OG_OXY"/>
    <property type="match status" value="1"/>
</dbReference>
<dbReference type="EMBL" id="CAMXCT010003890">
    <property type="protein sequence ID" value="CAI4006742.1"/>
    <property type="molecule type" value="Genomic_DNA"/>
</dbReference>
<dbReference type="Pfam" id="PF13640">
    <property type="entry name" value="2OG-FeII_Oxy_3"/>
    <property type="match status" value="1"/>
</dbReference>
<keyword evidence="3" id="KW-0223">Dioxygenase</keyword>